<organism evidence="2 3">
    <name type="scientific">Microbispora catharanthi</name>
    <dbReference type="NCBI Taxonomy" id="1712871"/>
    <lineage>
        <taxon>Bacteria</taxon>
        <taxon>Bacillati</taxon>
        <taxon>Actinomycetota</taxon>
        <taxon>Actinomycetes</taxon>
        <taxon>Streptosporangiales</taxon>
        <taxon>Streptosporangiaceae</taxon>
        <taxon>Microbispora</taxon>
    </lineage>
</organism>
<dbReference type="Proteomes" id="UP000313066">
    <property type="component" value="Unassembled WGS sequence"/>
</dbReference>
<dbReference type="InterPro" id="IPR046151">
    <property type="entry name" value="DUF6153"/>
</dbReference>
<keyword evidence="3" id="KW-1185">Reference proteome</keyword>
<evidence type="ECO:0000256" key="1">
    <source>
        <dbReference type="SAM" id="MobiDB-lite"/>
    </source>
</evidence>
<dbReference type="RefSeq" id="WP_139575438.1">
    <property type="nucleotide sequence ID" value="NZ_VDMA02000008.1"/>
</dbReference>
<accession>A0A5N6BUQ4</accession>
<sequence length="126" mass="12945">MLLMILVTGVAAMHTLGHEHDGPGAMSMSAAMTTHTADVGLATPHHSSSGSDSSTHNAGSHSPFDPSTVCLAILSALGLALGLPLFLTRMGAEEAARPGRLSIGRFSVPDLPPLSVVLTRVVVLRN</sequence>
<dbReference type="Pfam" id="PF19650">
    <property type="entry name" value="DUF6153"/>
    <property type="match status" value="1"/>
</dbReference>
<dbReference type="EMBL" id="VDMA02000008">
    <property type="protein sequence ID" value="KAB8184033.1"/>
    <property type="molecule type" value="Genomic_DNA"/>
</dbReference>
<comment type="caution">
    <text evidence="2">The sequence shown here is derived from an EMBL/GenBank/DDBJ whole genome shotgun (WGS) entry which is preliminary data.</text>
</comment>
<protein>
    <submittedName>
        <fullName evidence="2">Uncharacterized protein</fullName>
    </submittedName>
</protein>
<proteinExistence type="predicted"/>
<feature type="region of interest" description="Disordered" evidence="1">
    <location>
        <begin position="40"/>
        <end position="61"/>
    </location>
</feature>
<dbReference type="AlphaFoldDB" id="A0A5N6BUQ4"/>
<evidence type="ECO:0000313" key="3">
    <source>
        <dbReference type="Proteomes" id="UP000313066"/>
    </source>
</evidence>
<name>A0A5N6BUQ4_9ACTN</name>
<gene>
    <name evidence="2" type="ORF">FH610_016965</name>
</gene>
<reference evidence="2 3" key="1">
    <citation type="submission" date="2019-10" db="EMBL/GenBank/DDBJ databases">
        <title>Nonomuraea sp. nov., isolated from Phyllanthus amarus.</title>
        <authorList>
            <person name="Klykleung N."/>
            <person name="Tanasupawat S."/>
        </authorList>
    </citation>
    <scope>NUCLEOTIDE SEQUENCE [LARGE SCALE GENOMIC DNA]</scope>
    <source>
        <strain evidence="2 3">CR1-09</strain>
    </source>
</reference>
<evidence type="ECO:0000313" key="2">
    <source>
        <dbReference type="EMBL" id="KAB8184033.1"/>
    </source>
</evidence>